<comment type="caution">
    <text evidence="2">The sequence shown here is derived from an EMBL/GenBank/DDBJ whole genome shotgun (WGS) entry which is preliminary data.</text>
</comment>
<evidence type="ECO:0000256" key="1">
    <source>
        <dbReference type="SAM" id="MobiDB-lite"/>
    </source>
</evidence>
<organism evidence="2 3">
    <name type="scientific">Oculimacula yallundae</name>
    <dbReference type="NCBI Taxonomy" id="86028"/>
    <lineage>
        <taxon>Eukaryota</taxon>
        <taxon>Fungi</taxon>
        <taxon>Dikarya</taxon>
        <taxon>Ascomycota</taxon>
        <taxon>Pezizomycotina</taxon>
        <taxon>Leotiomycetes</taxon>
        <taxon>Helotiales</taxon>
        <taxon>Ploettnerulaceae</taxon>
        <taxon>Oculimacula</taxon>
    </lineage>
</organism>
<feature type="region of interest" description="Disordered" evidence="1">
    <location>
        <begin position="150"/>
        <end position="177"/>
    </location>
</feature>
<accession>A0ABR4CNK8</accession>
<dbReference type="EMBL" id="JAZHXI010000005">
    <property type="protein sequence ID" value="KAL2071293.1"/>
    <property type="molecule type" value="Genomic_DNA"/>
</dbReference>
<gene>
    <name evidence="2" type="ORF">VTL71DRAFT_12528</name>
</gene>
<name>A0ABR4CNK8_9HELO</name>
<evidence type="ECO:0000313" key="3">
    <source>
        <dbReference type="Proteomes" id="UP001595075"/>
    </source>
</evidence>
<sequence>MHALTSRTSPLEILGTPPYIFLPSPPSTAHLPACTKPKPKTLPTDRLQCIPSSPSLHTYNPFPSLPFLQHQQLHIHHHSTPFWSTSLVRTTDLFDFYLSQYHSFGELEPSHPSAILLSSHHHTTPHHTTYTLYAPRYQSSFHLQDIQEPAATVSDPSTDSRPTFNEETLGIESRIRA</sequence>
<protein>
    <submittedName>
        <fullName evidence="2">Uncharacterized protein</fullName>
    </submittedName>
</protein>
<feature type="compositionally biased region" description="Polar residues" evidence="1">
    <location>
        <begin position="154"/>
        <end position="166"/>
    </location>
</feature>
<reference evidence="2 3" key="1">
    <citation type="journal article" date="2024" name="Commun. Biol.">
        <title>Comparative genomic analysis of thermophilic fungi reveals convergent evolutionary adaptations and gene losses.</title>
        <authorList>
            <person name="Steindorff A.S."/>
            <person name="Aguilar-Pontes M.V."/>
            <person name="Robinson A.J."/>
            <person name="Andreopoulos B."/>
            <person name="LaButti K."/>
            <person name="Kuo A."/>
            <person name="Mondo S."/>
            <person name="Riley R."/>
            <person name="Otillar R."/>
            <person name="Haridas S."/>
            <person name="Lipzen A."/>
            <person name="Grimwood J."/>
            <person name="Schmutz J."/>
            <person name="Clum A."/>
            <person name="Reid I.D."/>
            <person name="Moisan M.C."/>
            <person name="Butler G."/>
            <person name="Nguyen T.T.M."/>
            <person name="Dewar K."/>
            <person name="Conant G."/>
            <person name="Drula E."/>
            <person name="Henrissat B."/>
            <person name="Hansel C."/>
            <person name="Singer S."/>
            <person name="Hutchinson M.I."/>
            <person name="de Vries R.P."/>
            <person name="Natvig D.O."/>
            <person name="Powell A.J."/>
            <person name="Tsang A."/>
            <person name="Grigoriev I.V."/>
        </authorList>
    </citation>
    <scope>NUCLEOTIDE SEQUENCE [LARGE SCALE GENOMIC DNA]</scope>
    <source>
        <strain evidence="2 3">CBS 494.80</strain>
    </source>
</reference>
<keyword evidence="3" id="KW-1185">Reference proteome</keyword>
<dbReference type="Proteomes" id="UP001595075">
    <property type="component" value="Unassembled WGS sequence"/>
</dbReference>
<proteinExistence type="predicted"/>
<evidence type="ECO:0000313" key="2">
    <source>
        <dbReference type="EMBL" id="KAL2071293.1"/>
    </source>
</evidence>